<evidence type="ECO:0000313" key="1">
    <source>
        <dbReference type="EnsemblProtists" id="PYU1_T013799"/>
    </source>
</evidence>
<keyword evidence="2" id="KW-1185">Reference proteome</keyword>
<dbReference type="Proteomes" id="UP000019132">
    <property type="component" value="Unassembled WGS sequence"/>
</dbReference>
<dbReference type="AlphaFoldDB" id="K3X9A0"/>
<dbReference type="SUPFAM" id="SSF140860">
    <property type="entry name" value="Pseudo ankyrin repeat-like"/>
    <property type="match status" value="1"/>
</dbReference>
<dbReference type="InParanoid" id="K3X9A0"/>
<accession>K3X9A0</accession>
<evidence type="ECO:0008006" key="3">
    <source>
        <dbReference type="Google" id="ProtNLM"/>
    </source>
</evidence>
<dbReference type="HOGENOM" id="CLU_1974976_0_0_1"/>
<proteinExistence type="predicted"/>
<organism evidence="1 2">
    <name type="scientific">Globisporangium ultimum (strain ATCC 200006 / CBS 805.95 / DAOM BR144)</name>
    <name type="common">Pythium ultimum</name>
    <dbReference type="NCBI Taxonomy" id="431595"/>
    <lineage>
        <taxon>Eukaryota</taxon>
        <taxon>Sar</taxon>
        <taxon>Stramenopiles</taxon>
        <taxon>Oomycota</taxon>
        <taxon>Peronosporomycetes</taxon>
        <taxon>Pythiales</taxon>
        <taxon>Pythiaceae</taxon>
        <taxon>Globisporangium</taxon>
    </lineage>
</organism>
<reference evidence="1" key="3">
    <citation type="submission" date="2015-02" db="UniProtKB">
        <authorList>
            <consortium name="EnsemblProtists"/>
        </authorList>
    </citation>
    <scope>IDENTIFICATION</scope>
    <source>
        <strain evidence="1">DAOM BR144</strain>
    </source>
</reference>
<reference evidence="2" key="1">
    <citation type="journal article" date="2010" name="Genome Biol.">
        <title>Genome sequence of the necrotrophic plant pathogen Pythium ultimum reveals original pathogenicity mechanisms and effector repertoire.</title>
        <authorList>
            <person name="Levesque C.A."/>
            <person name="Brouwer H."/>
            <person name="Cano L."/>
            <person name="Hamilton J.P."/>
            <person name="Holt C."/>
            <person name="Huitema E."/>
            <person name="Raffaele S."/>
            <person name="Robideau G.P."/>
            <person name="Thines M."/>
            <person name="Win J."/>
            <person name="Zerillo M.M."/>
            <person name="Beakes G.W."/>
            <person name="Boore J.L."/>
            <person name="Busam D."/>
            <person name="Dumas B."/>
            <person name="Ferriera S."/>
            <person name="Fuerstenberg S.I."/>
            <person name="Gachon C.M."/>
            <person name="Gaulin E."/>
            <person name="Govers F."/>
            <person name="Grenville-Briggs L."/>
            <person name="Horner N."/>
            <person name="Hostetler J."/>
            <person name="Jiang R.H."/>
            <person name="Johnson J."/>
            <person name="Krajaejun T."/>
            <person name="Lin H."/>
            <person name="Meijer H.J."/>
            <person name="Moore B."/>
            <person name="Morris P."/>
            <person name="Phuntmart V."/>
            <person name="Puiu D."/>
            <person name="Shetty J."/>
            <person name="Stajich J.E."/>
            <person name="Tripathy S."/>
            <person name="Wawra S."/>
            <person name="van West P."/>
            <person name="Whitty B.R."/>
            <person name="Coutinho P.M."/>
            <person name="Henrissat B."/>
            <person name="Martin F."/>
            <person name="Thomas P.D."/>
            <person name="Tyler B.M."/>
            <person name="De Vries R.P."/>
            <person name="Kamoun S."/>
            <person name="Yandell M."/>
            <person name="Tisserat N."/>
            <person name="Buell C.R."/>
        </authorList>
    </citation>
    <scope>NUCLEOTIDE SEQUENCE</scope>
    <source>
        <strain evidence="2">DAOM:BR144</strain>
    </source>
</reference>
<dbReference type="VEuPathDB" id="FungiDB:PYU1_G013770"/>
<sequence length="127" mass="14484">MAERGRSSTRSMAIGCGSRRSRVLDAQPPATILHCAAAHECFHAVYALRKTSIIMAWVDTFRLCTFLREVMWEAAHRGDLTVVRWLHTTTKYEPHVAMEFAARGGQLEIAKWLADNVRTSLDFQRHK</sequence>
<evidence type="ECO:0000313" key="2">
    <source>
        <dbReference type="Proteomes" id="UP000019132"/>
    </source>
</evidence>
<dbReference type="EMBL" id="GL376614">
    <property type="status" value="NOT_ANNOTATED_CDS"/>
    <property type="molecule type" value="Genomic_DNA"/>
</dbReference>
<reference evidence="2" key="2">
    <citation type="submission" date="2010-04" db="EMBL/GenBank/DDBJ databases">
        <authorList>
            <person name="Buell R."/>
            <person name="Hamilton J."/>
            <person name="Hostetler J."/>
        </authorList>
    </citation>
    <scope>NUCLEOTIDE SEQUENCE [LARGE SCALE GENOMIC DNA]</scope>
    <source>
        <strain evidence="2">DAOM:BR144</strain>
    </source>
</reference>
<name>K3X9A0_GLOUD</name>
<dbReference type="EnsemblProtists" id="PYU1_T013799">
    <property type="protein sequence ID" value="PYU1_T013799"/>
    <property type="gene ID" value="PYU1_G013770"/>
</dbReference>
<protein>
    <recommendedName>
        <fullName evidence="3">Ankyrin repeat-containing domain</fullName>
    </recommendedName>
</protein>